<dbReference type="Gene3D" id="3.40.50.300">
    <property type="entry name" value="P-loop containing nucleotide triphosphate hydrolases"/>
    <property type="match status" value="1"/>
</dbReference>
<proteinExistence type="predicted"/>
<dbReference type="SUPFAM" id="SSF52540">
    <property type="entry name" value="P-loop containing nucleoside triphosphate hydrolases"/>
    <property type="match status" value="1"/>
</dbReference>
<reference evidence="1 2" key="1">
    <citation type="submission" date="2024-04" db="EMBL/GenBank/DDBJ databases">
        <title>Tritrichomonas musculus Genome.</title>
        <authorList>
            <person name="Alves-Ferreira E."/>
            <person name="Grigg M."/>
            <person name="Lorenzi H."/>
            <person name="Galac M."/>
        </authorList>
    </citation>
    <scope>NUCLEOTIDE SEQUENCE [LARGE SCALE GENOMIC DNA]</scope>
    <source>
        <strain evidence="1 2">EAF2021</strain>
    </source>
</reference>
<dbReference type="EMBL" id="JAPFFF010000005">
    <property type="protein sequence ID" value="KAK8888723.1"/>
    <property type="molecule type" value="Genomic_DNA"/>
</dbReference>
<name>A0ABR2KD08_9EUKA</name>
<dbReference type="Proteomes" id="UP001470230">
    <property type="component" value="Unassembled WGS sequence"/>
</dbReference>
<evidence type="ECO:0000313" key="2">
    <source>
        <dbReference type="Proteomes" id="UP001470230"/>
    </source>
</evidence>
<dbReference type="InterPro" id="IPR027417">
    <property type="entry name" value="P-loop_NTPase"/>
</dbReference>
<evidence type="ECO:0008006" key="3">
    <source>
        <dbReference type="Google" id="ProtNLM"/>
    </source>
</evidence>
<gene>
    <name evidence="1" type="ORF">M9Y10_033457</name>
</gene>
<accession>A0ABR2KD08</accession>
<evidence type="ECO:0000313" key="1">
    <source>
        <dbReference type="EMBL" id="KAK8888723.1"/>
    </source>
</evidence>
<keyword evidence="2" id="KW-1185">Reference proteome</keyword>
<protein>
    <recommendedName>
        <fullName evidence="3">Guanylate-binding protein N-terminal domain-containing protein</fullName>
    </recommendedName>
</protein>
<comment type="caution">
    <text evidence="1">The sequence shown here is derived from an EMBL/GenBank/DDBJ whole genome shotgun (WGS) entry which is preliminary data.</text>
</comment>
<organism evidence="1 2">
    <name type="scientific">Tritrichomonas musculus</name>
    <dbReference type="NCBI Taxonomy" id="1915356"/>
    <lineage>
        <taxon>Eukaryota</taxon>
        <taxon>Metamonada</taxon>
        <taxon>Parabasalia</taxon>
        <taxon>Tritrichomonadida</taxon>
        <taxon>Tritrichomonadidae</taxon>
        <taxon>Tritrichomonas</taxon>
    </lineage>
</organism>
<sequence>MNPIISRDPVQVAEISNKKIKQYKDKFREVLNRANDRRVLLLVLFGGYQQGKSSTAALFTGNDRHVIGNGVDEQTRGVWMDGPVSFHELAQRFLFPMGNVDFQDDPAIFVLDCEGAGGFKPGDNEEQCRMLIQQLEIPFISLSTVMLFIAHKNESIDSIENVSSLLKLEACSLDFNEAVQKSMTLIPLFKNMGKYKNVDYRHPDANNYKLLSQQLEIVWLPRFIDKKYQFVPRPLPRFDEDEDIFHQNNDFYAGFNLVVHDILNIFIGSLNGFSIHKTNEIYDLYSSIVDSPMNKAFEITIQNLKQNASLKSIQNIANGNITDVMQKIDDDISNFNTQQRNQNTKLDLQEIENFRKTCNKKSDDLMKKNLPNKYFEVPIVYDLLITMHQNINQKIDNLSKNLITDLSPTIIRKIMRQLNELGDEKIQEIFEMISTIDGFNQFSNQKQQLLSDIEQEIKSRGQNLLDENAKNIEDIKYEIGSDINNCINRIKSAIFAELSNQEIRLSKKEAEFKKETDPNNPNMIVHYLRYVTTLPNGIRKEEPWNIVSREPKIYQTQITVEKRRINQDQYFSNQERKKIQTGPNSNDIFYTEWREVSRTDKPCLIC</sequence>